<protein>
    <submittedName>
        <fullName evidence="8">RDD family protein</fullName>
    </submittedName>
</protein>
<sequence>MSTIDKSTRLTNYIIDLFVIYILFFVFSIIENSYHTNYLALHTIMFSYYSILEITTSQTLGKMITKTKVVTKNGHKPHFFKIIIRSLARVIPFDALSYLFGSENGMHDSVSNTRLVKK</sequence>
<dbReference type="Pfam" id="PF06271">
    <property type="entry name" value="RDD"/>
    <property type="match status" value="1"/>
</dbReference>
<comment type="subcellular location">
    <subcellularLocation>
        <location evidence="1">Cell membrane</location>
        <topology evidence="1">Multi-pass membrane protein</topology>
    </subcellularLocation>
</comment>
<dbReference type="InterPro" id="IPR051791">
    <property type="entry name" value="Pra-immunoreactive"/>
</dbReference>
<evidence type="ECO:0000313" key="9">
    <source>
        <dbReference type="Proteomes" id="UP001202717"/>
    </source>
</evidence>
<keyword evidence="3 6" id="KW-0812">Transmembrane</keyword>
<keyword evidence="5 6" id="KW-0472">Membrane</keyword>
<evidence type="ECO:0000256" key="3">
    <source>
        <dbReference type="ARBA" id="ARBA00022692"/>
    </source>
</evidence>
<evidence type="ECO:0000256" key="4">
    <source>
        <dbReference type="ARBA" id="ARBA00022989"/>
    </source>
</evidence>
<dbReference type="RefSeq" id="WP_249995351.1">
    <property type="nucleotide sequence ID" value="NZ_CP116221.1"/>
</dbReference>
<dbReference type="PANTHER" id="PTHR36115">
    <property type="entry name" value="PROLINE-RICH ANTIGEN HOMOLOG-RELATED"/>
    <property type="match status" value="1"/>
</dbReference>
<organism evidence="8 9">
    <name type="scientific">Psychroserpens ponticola</name>
    <dbReference type="NCBI Taxonomy" id="2932268"/>
    <lineage>
        <taxon>Bacteria</taxon>
        <taxon>Pseudomonadati</taxon>
        <taxon>Bacteroidota</taxon>
        <taxon>Flavobacteriia</taxon>
        <taxon>Flavobacteriales</taxon>
        <taxon>Flavobacteriaceae</taxon>
        <taxon>Psychroserpens</taxon>
    </lineage>
</organism>
<accession>A0ABY7RZW8</accession>
<evidence type="ECO:0000259" key="7">
    <source>
        <dbReference type="Pfam" id="PF06271"/>
    </source>
</evidence>
<feature type="transmembrane region" description="Helical" evidence="6">
    <location>
        <begin position="12"/>
        <end position="30"/>
    </location>
</feature>
<name>A0ABY7RZW8_9FLAO</name>
<feature type="domain" description="RDD" evidence="7">
    <location>
        <begin position="9"/>
        <end position="99"/>
    </location>
</feature>
<dbReference type="Proteomes" id="UP001202717">
    <property type="component" value="Chromosome"/>
</dbReference>
<proteinExistence type="predicted"/>
<dbReference type="InterPro" id="IPR010432">
    <property type="entry name" value="RDD"/>
</dbReference>
<reference evidence="8 9" key="1">
    <citation type="submission" date="2023-01" db="EMBL/GenBank/DDBJ databases">
        <title>Psychroserpens ponticola sp. nov., isolated from seawater.</title>
        <authorList>
            <person name="Kristyanto S."/>
            <person name="Jung J."/>
            <person name="Kim J.M."/>
            <person name="Jeon C.O."/>
        </authorList>
    </citation>
    <scope>NUCLEOTIDE SEQUENCE [LARGE SCALE GENOMIC DNA]</scope>
    <source>
        <strain evidence="8 9">MSW6</strain>
    </source>
</reference>
<dbReference type="EMBL" id="CP116221">
    <property type="protein sequence ID" value="WCO02583.1"/>
    <property type="molecule type" value="Genomic_DNA"/>
</dbReference>
<evidence type="ECO:0000313" key="8">
    <source>
        <dbReference type="EMBL" id="WCO02583.1"/>
    </source>
</evidence>
<dbReference type="PANTHER" id="PTHR36115:SF4">
    <property type="entry name" value="MEMBRANE PROTEIN"/>
    <property type="match status" value="1"/>
</dbReference>
<feature type="transmembrane region" description="Helical" evidence="6">
    <location>
        <begin position="36"/>
        <end position="56"/>
    </location>
</feature>
<evidence type="ECO:0000256" key="1">
    <source>
        <dbReference type="ARBA" id="ARBA00004651"/>
    </source>
</evidence>
<keyword evidence="4 6" id="KW-1133">Transmembrane helix</keyword>
<evidence type="ECO:0000256" key="5">
    <source>
        <dbReference type="ARBA" id="ARBA00023136"/>
    </source>
</evidence>
<evidence type="ECO:0000256" key="6">
    <source>
        <dbReference type="SAM" id="Phobius"/>
    </source>
</evidence>
<evidence type="ECO:0000256" key="2">
    <source>
        <dbReference type="ARBA" id="ARBA00022475"/>
    </source>
</evidence>
<keyword evidence="2" id="KW-1003">Cell membrane</keyword>
<keyword evidence="9" id="KW-1185">Reference proteome</keyword>
<gene>
    <name evidence="8" type="ORF">MUN68_003585</name>
</gene>